<feature type="compositionally biased region" description="Basic and acidic residues" evidence="7">
    <location>
        <begin position="888"/>
        <end position="903"/>
    </location>
</feature>
<comment type="function">
    <text evidence="5">Mutarotase that catalyzes the interconversion of beta-D-galactose and alpha-D-galactose during galactose metabolism. Beta-D-galactose is metabolized in the liver into glucose 1-phosphate, the primary metabolic fuel, by the action of four enzymes that constitute the Leloir pathway: GALM, GALK1 (galactokinase), GALT (galactose-1-phosphate uridylyltransferase) and GALE (UDP-galactose-4'-epimerase). Involved in the maintenance of the equilibrium between the beta- and alpha-anomers of galactose, therefore ensuring a sufficient supply of the alpha-anomer for GALK1. Also active on D-glucose although shows a preference for galactose over glucose.</text>
</comment>
<dbReference type="SUPFAM" id="SSF74650">
    <property type="entry name" value="Galactose mutarotase-like"/>
    <property type="match status" value="1"/>
</dbReference>
<proteinExistence type="predicted"/>
<comment type="caution">
    <text evidence="8">The sequence shown here is derived from an EMBL/GenBank/DDBJ whole genome shotgun (WGS) entry which is preliminary data.</text>
</comment>
<evidence type="ECO:0000256" key="4">
    <source>
        <dbReference type="ARBA" id="ARBA00032729"/>
    </source>
</evidence>
<evidence type="ECO:0000256" key="5">
    <source>
        <dbReference type="ARBA" id="ARBA00045743"/>
    </source>
</evidence>
<dbReference type="InterPro" id="IPR014718">
    <property type="entry name" value="GH-type_carb-bd"/>
</dbReference>
<dbReference type="EMBL" id="QKKF02007964">
    <property type="protein sequence ID" value="RZF45820.1"/>
    <property type="molecule type" value="Genomic_DNA"/>
</dbReference>
<dbReference type="Gene3D" id="2.70.98.10">
    <property type="match status" value="1"/>
</dbReference>
<evidence type="ECO:0000313" key="8">
    <source>
        <dbReference type="EMBL" id="RZF45820.1"/>
    </source>
</evidence>
<dbReference type="STRING" id="195883.A0A482XJV4"/>
<comment type="catalytic activity">
    <reaction evidence="1">
        <text>alpha-D-galactose = beta-D-galactose</text>
        <dbReference type="Rhea" id="RHEA:28675"/>
        <dbReference type="ChEBI" id="CHEBI:27667"/>
        <dbReference type="ChEBI" id="CHEBI:28061"/>
        <dbReference type="EC" id="5.1.3.3"/>
    </reaction>
    <physiologicalReaction direction="right-to-left" evidence="1">
        <dbReference type="Rhea" id="RHEA:28677"/>
    </physiologicalReaction>
</comment>
<reference evidence="8 9" key="1">
    <citation type="journal article" date="2017" name="Gigascience">
        <title>Genome sequence of the small brown planthopper, Laodelphax striatellus.</title>
        <authorList>
            <person name="Zhu J."/>
            <person name="Jiang F."/>
            <person name="Wang X."/>
            <person name="Yang P."/>
            <person name="Bao Y."/>
            <person name="Zhao W."/>
            <person name="Wang W."/>
            <person name="Lu H."/>
            <person name="Wang Q."/>
            <person name="Cui N."/>
            <person name="Li J."/>
            <person name="Chen X."/>
            <person name="Luo L."/>
            <person name="Yu J."/>
            <person name="Kang L."/>
            <person name="Cui F."/>
        </authorList>
    </citation>
    <scope>NUCLEOTIDE SEQUENCE [LARGE SCALE GENOMIC DNA]</scope>
    <source>
        <strain evidence="8">Lst14</strain>
    </source>
</reference>
<dbReference type="InterPro" id="IPR011013">
    <property type="entry name" value="Gal_mutarotase_sf_dom"/>
</dbReference>
<protein>
    <recommendedName>
        <fullName evidence="3">Galactose mutarotase</fullName>
    </recommendedName>
    <alternativeName>
        <fullName evidence="4">Aldose 1-epimerase</fullName>
    </alternativeName>
</protein>
<evidence type="ECO:0000256" key="2">
    <source>
        <dbReference type="ARBA" id="ARBA00004947"/>
    </source>
</evidence>
<feature type="compositionally biased region" description="Polar residues" evidence="7">
    <location>
        <begin position="789"/>
        <end position="820"/>
    </location>
</feature>
<feature type="region of interest" description="Disordered" evidence="7">
    <location>
        <begin position="659"/>
        <end position="820"/>
    </location>
</feature>
<dbReference type="GO" id="GO:0004034">
    <property type="term" value="F:aldose 1-epimerase activity"/>
    <property type="evidence" value="ECO:0007669"/>
    <property type="project" value="UniProtKB-EC"/>
</dbReference>
<feature type="coiled-coil region" evidence="6">
    <location>
        <begin position="442"/>
        <end position="486"/>
    </location>
</feature>
<dbReference type="GO" id="GO:0006006">
    <property type="term" value="P:glucose metabolic process"/>
    <property type="evidence" value="ECO:0007669"/>
    <property type="project" value="TreeGrafter"/>
</dbReference>
<organism evidence="8 9">
    <name type="scientific">Laodelphax striatellus</name>
    <name type="common">Small brown planthopper</name>
    <name type="synonym">Delphax striatella</name>
    <dbReference type="NCBI Taxonomy" id="195883"/>
    <lineage>
        <taxon>Eukaryota</taxon>
        <taxon>Metazoa</taxon>
        <taxon>Ecdysozoa</taxon>
        <taxon>Arthropoda</taxon>
        <taxon>Hexapoda</taxon>
        <taxon>Insecta</taxon>
        <taxon>Pterygota</taxon>
        <taxon>Neoptera</taxon>
        <taxon>Paraneoptera</taxon>
        <taxon>Hemiptera</taxon>
        <taxon>Auchenorrhyncha</taxon>
        <taxon>Fulgoroidea</taxon>
        <taxon>Delphacidae</taxon>
        <taxon>Criomorphinae</taxon>
        <taxon>Laodelphax</taxon>
    </lineage>
</organism>
<dbReference type="UniPathway" id="UPA00214"/>
<evidence type="ECO:0000256" key="6">
    <source>
        <dbReference type="SAM" id="Coils"/>
    </source>
</evidence>
<accession>A0A482XJV4</accession>
<dbReference type="GO" id="GO:0030246">
    <property type="term" value="F:carbohydrate binding"/>
    <property type="evidence" value="ECO:0007669"/>
    <property type="project" value="InterPro"/>
</dbReference>
<feature type="compositionally biased region" description="Low complexity" evidence="7">
    <location>
        <begin position="690"/>
        <end position="755"/>
    </location>
</feature>
<keyword evidence="9" id="KW-1185">Reference proteome</keyword>
<dbReference type="PANTHER" id="PTHR10091">
    <property type="entry name" value="ALDOSE-1-EPIMERASE"/>
    <property type="match status" value="1"/>
</dbReference>
<dbReference type="SMR" id="A0A482XJV4"/>
<dbReference type="Proteomes" id="UP000291343">
    <property type="component" value="Unassembled WGS sequence"/>
</dbReference>
<dbReference type="GO" id="GO:0033499">
    <property type="term" value="P:galactose catabolic process via UDP-galactose, Leloir pathway"/>
    <property type="evidence" value="ECO:0007669"/>
    <property type="project" value="TreeGrafter"/>
</dbReference>
<dbReference type="InterPro" id="IPR008183">
    <property type="entry name" value="Aldose_1/G6P_1-epimerase"/>
</dbReference>
<name>A0A482XJV4_LAOST</name>
<dbReference type="AlphaFoldDB" id="A0A482XJV4"/>
<dbReference type="OrthoDB" id="274691at2759"/>
<evidence type="ECO:0000313" key="9">
    <source>
        <dbReference type="Proteomes" id="UP000291343"/>
    </source>
</evidence>
<gene>
    <name evidence="8" type="ORF">LSTR_LSTR011779</name>
</gene>
<evidence type="ECO:0000256" key="7">
    <source>
        <dbReference type="SAM" id="MobiDB-lite"/>
    </source>
</evidence>
<sequence>MAATHIESRTTECGGKKVTTYTMWIDKSVRVEVCDFGATITKIFVPNRNKSMNDVALGFAEGCSYLDPSNAKVALGGTLGRVAGRLKGGRFVIPKVYAYGGRRESQEGNIYRATKNDGNNTLNGGEKGLHLRYWESKIENSNTVKMWYDSPDGEEGFPGRVLIEVHFSLVRNGYNSAQLVIVYKATTDKTTTTPISLTTMPYFNFSGHESGPETLYKHKFQVNCDDYLELDHELLPTGDMKDVYNTPYDLREFVTMKERIANSGNDGFDSVFCVPDATKDVHLRTVAYVLDDASGIYMEVSSDHPALHFSTLNIDADIPNGKNNAIYKRHGGFTFAPQMYPNAPNHASNMDKDMEEMLRKILGKPSNNNSQPSGNGSVDLNNENLIKDKLSSYFLQQMLETQSKQKQQEAAASLPGPSTSQLAAQNDNMKVDLSLPDVENLVKLLLQNVKVTNQDKSALEEEKAKRRALEMEAEEMRQKIKAFELQSQPTEAAAVQKKLDAFETINFFQSGKTGDSMNSTVAKYLEDLMLKDKLAKKKLFNDPKWFPGSSKDAEDSNTNSAKDKDLFKEMLRNPVSPGMGQHNFMQPGPSGPPFHGAPHPPPPFHGNVPPYQQNGFPMGHHGPYQGPWPGHGAGAPGMFQPPPHMMGYGAPGSMNWHGPPGHGYPGPMGPYPGPNQAGGAQQEGKKKQKQPQPQNQPKQKQQQQQQNQPKQKQQQQQQKQPKQKQQLTSPQNQPKQKQKNQQQQNQPKQKQVPNNLNSNQEVGKKKKNAQEQNKNGAQPKITVPVGSCVTLSPNSPPSQQNGTAENSSTSNGGINLTQEEINKLKQSIQLMNAAAAAATGKTKKRNKKKKKGGEEGGNGEEDDSGSGGEAEKRFVHLGPVKNQLGGEGAKKKQNVEQQKKEGGGGETQQGAAPGEGKKKKKKNAGGESSSDFSLYVGDRWPTLADIEAGRLKLDQPVKNILMVAKTPKGDICSTPKIIQDMLVFNKLHPTAALVFSSD</sequence>
<feature type="compositionally biased region" description="Basic residues" evidence="7">
    <location>
        <begin position="841"/>
        <end position="851"/>
    </location>
</feature>
<feature type="region of interest" description="Disordered" evidence="7">
    <location>
        <begin position="833"/>
        <end position="933"/>
    </location>
</feature>
<dbReference type="Pfam" id="PF01263">
    <property type="entry name" value="Aldose_epim"/>
    <property type="match status" value="1"/>
</dbReference>
<comment type="pathway">
    <text evidence="2">Carbohydrate metabolism; galactose metabolism.</text>
</comment>
<keyword evidence="6" id="KW-0175">Coiled coil</keyword>
<dbReference type="PANTHER" id="PTHR10091:SF0">
    <property type="entry name" value="GALACTOSE MUTAROTASE"/>
    <property type="match status" value="1"/>
</dbReference>
<evidence type="ECO:0000256" key="3">
    <source>
        <dbReference type="ARBA" id="ARBA00021023"/>
    </source>
</evidence>
<dbReference type="InParanoid" id="A0A482XJV4"/>
<evidence type="ECO:0000256" key="1">
    <source>
        <dbReference type="ARBA" id="ARBA00001712"/>
    </source>
</evidence>